<sequence length="98" mass="10612">MTAIGFLAGILTTACWVPQLLRSWKTRSTPKNRLRVRASALTSPPLHPVVISAGVALWAVYGVWQGDAAVIAANVATLCFLLFLIGLKLAERRREVVA</sequence>
<evidence type="ECO:0000313" key="3">
    <source>
        <dbReference type="Proteomes" id="UP001501747"/>
    </source>
</evidence>
<evidence type="ECO:0000313" key="2">
    <source>
        <dbReference type="EMBL" id="GAA4008684.1"/>
    </source>
</evidence>
<comment type="caution">
    <text evidence="2">The sequence shown here is derived from an EMBL/GenBank/DDBJ whole genome shotgun (WGS) entry which is preliminary data.</text>
</comment>
<feature type="transmembrane region" description="Helical" evidence="1">
    <location>
        <begin position="45"/>
        <end position="64"/>
    </location>
</feature>
<reference evidence="3" key="1">
    <citation type="journal article" date="2019" name="Int. J. Syst. Evol. Microbiol.">
        <title>The Global Catalogue of Microorganisms (GCM) 10K type strain sequencing project: providing services to taxonomists for standard genome sequencing and annotation.</title>
        <authorList>
            <consortium name="The Broad Institute Genomics Platform"/>
            <consortium name="The Broad Institute Genome Sequencing Center for Infectious Disease"/>
            <person name="Wu L."/>
            <person name="Ma J."/>
        </authorList>
    </citation>
    <scope>NUCLEOTIDE SEQUENCE [LARGE SCALE GENOMIC DNA]</scope>
    <source>
        <strain evidence="3">JCM 17342</strain>
    </source>
</reference>
<dbReference type="EMBL" id="BAABAL010000009">
    <property type="protein sequence ID" value="GAA4008684.1"/>
    <property type="molecule type" value="Genomic_DNA"/>
</dbReference>
<evidence type="ECO:0000256" key="1">
    <source>
        <dbReference type="SAM" id="Phobius"/>
    </source>
</evidence>
<gene>
    <name evidence="2" type="ORF">GCM10022247_33620</name>
</gene>
<keyword evidence="1" id="KW-0812">Transmembrane</keyword>
<dbReference type="Gene3D" id="1.20.1280.290">
    <property type="match status" value="1"/>
</dbReference>
<name>A0ABP7S9D4_9PSEU</name>
<protein>
    <recommendedName>
        <fullName evidence="4">MtN3 and saliva related transmembrane protein</fullName>
    </recommendedName>
</protein>
<feature type="transmembrane region" description="Helical" evidence="1">
    <location>
        <begin position="6"/>
        <end position="24"/>
    </location>
</feature>
<accession>A0ABP7S9D4</accession>
<keyword evidence="1" id="KW-0472">Membrane</keyword>
<feature type="transmembrane region" description="Helical" evidence="1">
    <location>
        <begin position="70"/>
        <end position="90"/>
    </location>
</feature>
<proteinExistence type="predicted"/>
<evidence type="ECO:0008006" key="4">
    <source>
        <dbReference type="Google" id="ProtNLM"/>
    </source>
</evidence>
<dbReference type="RefSeq" id="WP_344875715.1">
    <property type="nucleotide sequence ID" value="NZ_BAABAL010000009.1"/>
</dbReference>
<keyword evidence="3" id="KW-1185">Reference proteome</keyword>
<dbReference type="Proteomes" id="UP001501747">
    <property type="component" value="Unassembled WGS sequence"/>
</dbReference>
<organism evidence="2 3">
    <name type="scientific">Allokutzneria multivorans</name>
    <dbReference type="NCBI Taxonomy" id="1142134"/>
    <lineage>
        <taxon>Bacteria</taxon>
        <taxon>Bacillati</taxon>
        <taxon>Actinomycetota</taxon>
        <taxon>Actinomycetes</taxon>
        <taxon>Pseudonocardiales</taxon>
        <taxon>Pseudonocardiaceae</taxon>
        <taxon>Allokutzneria</taxon>
    </lineage>
</organism>
<keyword evidence="1" id="KW-1133">Transmembrane helix</keyword>